<protein>
    <submittedName>
        <fullName evidence="2">Uncharacterized protein</fullName>
    </submittedName>
</protein>
<keyword evidence="3" id="KW-1185">Reference proteome</keyword>
<keyword evidence="1" id="KW-1133">Transmembrane helix</keyword>
<keyword evidence="1" id="KW-0472">Membrane</keyword>
<proteinExistence type="predicted"/>
<feature type="transmembrane region" description="Helical" evidence="1">
    <location>
        <begin position="6"/>
        <end position="25"/>
    </location>
</feature>
<dbReference type="EMBL" id="BJYL01000027">
    <property type="protein sequence ID" value="GEN83783.1"/>
    <property type="molecule type" value="Genomic_DNA"/>
</dbReference>
<organism evidence="2 3">
    <name type="scientific">Sporosarcina luteola</name>
    <dbReference type="NCBI Taxonomy" id="582850"/>
    <lineage>
        <taxon>Bacteria</taxon>
        <taxon>Bacillati</taxon>
        <taxon>Bacillota</taxon>
        <taxon>Bacilli</taxon>
        <taxon>Bacillales</taxon>
        <taxon>Caryophanaceae</taxon>
        <taxon>Sporosarcina</taxon>
    </lineage>
</organism>
<reference evidence="2 3" key="1">
    <citation type="submission" date="2019-07" db="EMBL/GenBank/DDBJ databases">
        <title>Whole genome shotgun sequence of Sporosarcina luteola NBRC 105378.</title>
        <authorList>
            <person name="Hosoyama A."/>
            <person name="Uohara A."/>
            <person name="Ohji S."/>
            <person name="Ichikawa N."/>
        </authorList>
    </citation>
    <scope>NUCLEOTIDE SEQUENCE [LARGE SCALE GENOMIC DNA]</scope>
    <source>
        <strain evidence="2 3">NBRC 105378</strain>
    </source>
</reference>
<evidence type="ECO:0000313" key="3">
    <source>
        <dbReference type="Proteomes" id="UP000321901"/>
    </source>
</evidence>
<accession>A0A511Z8N9</accession>
<dbReference type="AlphaFoldDB" id="A0A511Z8N9"/>
<dbReference type="RefSeq" id="WP_147058035.1">
    <property type="nucleotide sequence ID" value="NZ_BJYL01000027.1"/>
</dbReference>
<evidence type="ECO:0000313" key="2">
    <source>
        <dbReference type="EMBL" id="GEN83783.1"/>
    </source>
</evidence>
<dbReference type="Proteomes" id="UP000321901">
    <property type="component" value="Unassembled WGS sequence"/>
</dbReference>
<comment type="caution">
    <text evidence="2">The sequence shown here is derived from an EMBL/GenBank/DDBJ whole genome shotgun (WGS) entry which is preliminary data.</text>
</comment>
<dbReference type="OrthoDB" id="2439508at2"/>
<gene>
    <name evidence="2" type="ORF">SLU01_20950</name>
</gene>
<keyword evidence="1" id="KW-0812">Transmembrane</keyword>
<sequence length="66" mass="7770">MEVWGVILMWLVSLFILYIVIFAAVKDGIDRSEVGRLIIKKYAVKEEIVPVSDEEIERELEDRFKE</sequence>
<evidence type="ECO:0000256" key="1">
    <source>
        <dbReference type="SAM" id="Phobius"/>
    </source>
</evidence>
<name>A0A511Z8N9_9BACL</name>